<dbReference type="EMBL" id="JBJHZX010000029">
    <property type="protein sequence ID" value="MFL0197394.1"/>
    <property type="molecule type" value="Genomic_DNA"/>
</dbReference>
<comment type="caution">
    <text evidence="1">The sequence shown here is derived from an EMBL/GenBank/DDBJ whole genome shotgun (WGS) entry which is preliminary data.</text>
</comment>
<dbReference type="Proteomes" id="UP001623660">
    <property type="component" value="Unassembled WGS sequence"/>
</dbReference>
<sequence>MANLIHVYQGSVTSGGTDGIQVSEGTETSPIIVGPLNATNNEESAAIKLAIRCDAGYNTSGNTVITPTGTTADKWALAPDNAGVAGSFGAYGSALTISSVIGTTNTVFWVKAKAVSTESPSNDTSVDLVVSTAVNAV</sequence>
<evidence type="ECO:0008006" key="3">
    <source>
        <dbReference type="Google" id="ProtNLM"/>
    </source>
</evidence>
<evidence type="ECO:0000313" key="2">
    <source>
        <dbReference type="Proteomes" id="UP001623660"/>
    </source>
</evidence>
<proteinExistence type="predicted"/>
<keyword evidence="2" id="KW-1185">Reference proteome</keyword>
<accession>A0ABW8SQE8</accession>
<dbReference type="RefSeq" id="WP_406793499.1">
    <property type="nucleotide sequence ID" value="NZ_JBJHZX010000029.1"/>
</dbReference>
<protein>
    <recommendedName>
        <fullName evidence="3">Phage tail protein</fullName>
    </recommendedName>
</protein>
<gene>
    <name evidence="1" type="ORF">ACJDU8_17765</name>
</gene>
<reference evidence="1 2" key="1">
    <citation type="submission" date="2024-11" db="EMBL/GenBank/DDBJ databases">
        <authorList>
            <person name="Heng Y.C."/>
            <person name="Lim A.C.H."/>
            <person name="Lee J.K.Y."/>
            <person name="Kittelmann S."/>
        </authorList>
    </citation>
    <scope>NUCLEOTIDE SEQUENCE [LARGE SCALE GENOMIC DNA]</scope>
    <source>
        <strain evidence="1 2">WILCCON 0269</strain>
    </source>
</reference>
<organism evidence="1 2">
    <name type="scientific">Candidatus Clostridium eludens</name>
    <dbReference type="NCBI Taxonomy" id="3381663"/>
    <lineage>
        <taxon>Bacteria</taxon>
        <taxon>Bacillati</taxon>
        <taxon>Bacillota</taxon>
        <taxon>Clostridia</taxon>
        <taxon>Eubacteriales</taxon>
        <taxon>Clostridiaceae</taxon>
        <taxon>Clostridium</taxon>
    </lineage>
</organism>
<evidence type="ECO:0000313" key="1">
    <source>
        <dbReference type="EMBL" id="MFL0197394.1"/>
    </source>
</evidence>
<name>A0ABW8SQE8_9CLOT</name>